<evidence type="ECO:0000313" key="2">
    <source>
        <dbReference type="EMBL" id="MDN4473278.1"/>
    </source>
</evidence>
<name>A0ABT8G2B7_9MICO</name>
<keyword evidence="3" id="KW-1185">Reference proteome</keyword>
<dbReference type="SUPFAM" id="SSF54593">
    <property type="entry name" value="Glyoxalase/Bleomycin resistance protein/Dihydroxybiphenyl dioxygenase"/>
    <property type="match status" value="2"/>
</dbReference>
<feature type="domain" description="VOC" evidence="1">
    <location>
        <begin position="208"/>
        <end position="320"/>
    </location>
</feature>
<dbReference type="Proteomes" id="UP001172738">
    <property type="component" value="Unassembled WGS sequence"/>
</dbReference>
<dbReference type="Gene3D" id="3.10.180.10">
    <property type="entry name" value="2,3-Dihydroxybiphenyl 1,2-Dioxygenase, domain 1"/>
    <property type="match status" value="2"/>
</dbReference>
<dbReference type="CDD" id="cd16359">
    <property type="entry name" value="VOC_BsCatE_like_C"/>
    <property type="match status" value="1"/>
</dbReference>
<reference evidence="2" key="1">
    <citation type="submission" date="2023-06" db="EMBL/GenBank/DDBJ databases">
        <title>SYSU T00b26.</title>
        <authorList>
            <person name="Gao L."/>
            <person name="Fang B.-Z."/>
            <person name="Li W.-J."/>
        </authorList>
    </citation>
    <scope>NUCLEOTIDE SEQUENCE</scope>
    <source>
        <strain evidence="2">SYSU T00b26</strain>
    </source>
</reference>
<dbReference type="RefSeq" id="WP_301128652.1">
    <property type="nucleotide sequence ID" value="NZ_JAUHPV010000005.1"/>
</dbReference>
<protein>
    <submittedName>
        <fullName evidence="2">VOC family protein</fullName>
    </submittedName>
</protein>
<dbReference type="InterPro" id="IPR037523">
    <property type="entry name" value="VOC_core"/>
</dbReference>
<dbReference type="EMBL" id="JAUHPV010000005">
    <property type="protein sequence ID" value="MDN4473278.1"/>
    <property type="molecule type" value="Genomic_DNA"/>
</dbReference>
<dbReference type="Pfam" id="PF00903">
    <property type="entry name" value="Glyoxalase"/>
    <property type="match status" value="1"/>
</dbReference>
<dbReference type="PANTHER" id="PTHR43279">
    <property type="entry name" value="CATECHOL-2,3-DIOXYGENASE"/>
    <property type="match status" value="1"/>
</dbReference>
<evidence type="ECO:0000313" key="3">
    <source>
        <dbReference type="Proteomes" id="UP001172738"/>
    </source>
</evidence>
<dbReference type="PROSITE" id="PS51318">
    <property type="entry name" value="TAT"/>
    <property type="match status" value="1"/>
</dbReference>
<accession>A0ABT8G2B7</accession>
<gene>
    <name evidence="2" type="ORF">QQX04_09780</name>
</gene>
<proteinExistence type="predicted"/>
<comment type="caution">
    <text evidence="2">The sequence shown here is derived from an EMBL/GenBank/DDBJ whole genome shotgun (WGS) entry which is preliminary data.</text>
</comment>
<dbReference type="PANTHER" id="PTHR43279:SF1">
    <property type="entry name" value="CATECHOL-2,3-DIOXYGENASE"/>
    <property type="match status" value="1"/>
</dbReference>
<organism evidence="2 3">
    <name type="scientific">Demequina zhanjiangensis</name>
    <dbReference type="NCBI Taxonomy" id="3051659"/>
    <lineage>
        <taxon>Bacteria</taxon>
        <taxon>Bacillati</taxon>
        <taxon>Actinomycetota</taxon>
        <taxon>Actinomycetes</taxon>
        <taxon>Micrococcales</taxon>
        <taxon>Demequinaceae</taxon>
        <taxon>Demequina</taxon>
    </lineage>
</organism>
<dbReference type="InterPro" id="IPR006311">
    <property type="entry name" value="TAT_signal"/>
</dbReference>
<feature type="domain" description="VOC" evidence="1">
    <location>
        <begin position="49"/>
        <end position="165"/>
    </location>
</feature>
<sequence length="320" mass="33380">MPLARSRRRAVVVTAGAVALVAIAAVVILLTRSASAESIPASALGPGTHMGAVELASADPAALSEFYIDGVGLELLDSQASALTLGMDGVELLRIVPSDAAADDQREAGLYHSAFLYTDEASLAAAILRTATVYPTSFVGSADHTVSQAFYFVDTEGNGVELYVDRPADTWTWTGGEVTMGSYALDPNAFIAEHLDGAAEEIAAAGLTMGHVHLRGGELEAAEAFYEDALGMAVTSRSEGALFFSADGYHHHLAVNVWSSEGAGPRPESRGLSEVRVEVASTAELDALEQRLGEHGVAYEREGDVVTTADPWGTTVVVSA</sequence>
<dbReference type="InterPro" id="IPR004360">
    <property type="entry name" value="Glyas_Fos-R_dOase_dom"/>
</dbReference>
<dbReference type="InterPro" id="IPR029068">
    <property type="entry name" value="Glyas_Bleomycin-R_OHBP_Dase"/>
</dbReference>
<evidence type="ECO:0000259" key="1">
    <source>
        <dbReference type="PROSITE" id="PS51819"/>
    </source>
</evidence>
<dbReference type="PROSITE" id="PS51819">
    <property type="entry name" value="VOC"/>
    <property type="match status" value="2"/>
</dbReference>